<gene>
    <name evidence="2" type="ORF">GF068_00025</name>
</gene>
<feature type="compositionally biased region" description="Basic and acidic residues" evidence="1">
    <location>
        <begin position="109"/>
        <end position="122"/>
    </location>
</feature>
<feature type="region of interest" description="Disordered" evidence="1">
    <location>
        <begin position="104"/>
        <end position="138"/>
    </location>
</feature>
<comment type="caution">
    <text evidence="2">The sequence shown here is derived from an EMBL/GenBank/DDBJ whole genome shotgun (WGS) entry which is preliminary data.</text>
</comment>
<reference evidence="2 3" key="1">
    <citation type="submission" date="2019-10" db="EMBL/GenBank/DDBJ databases">
        <title>A soil myxobacterium in the family Polyangiaceae.</title>
        <authorList>
            <person name="Li Y."/>
            <person name="Wang J."/>
        </authorList>
    </citation>
    <scope>NUCLEOTIDE SEQUENCE [LARGE SCALE GENOMIC DNA]</scope>
    <source>
        <strain evidence="2 3">DSM 14734</strain>
    </source>
</reference>
<evidence type="ECO:0000256" key="1">
    <source>
        <dbReference type="SAM" id="MobiDB-lite"/>
    </source>
</evidence>
<feature type="region of interest" description="Disordered" evidence="1">
    <location>
        <begin position="269"/>
        <end position="291"/>
    </location>
</feature>
<dbReference type="EMBL" id="WJIE01000001">
    <property type="protein sequence ID" value="MRG90317.1"/>
    <property type="molecule type" value="Genomic_DNA"/>
</dbReference>
<accession>A0A6N7PEU4</accession>
<organism evidence="2 3">
    <name type="scientific">Polyangium spumosum</name>
    <dbReference type="NCBI Taxonomy" id="889282"/>
    <lineage>
        <taxon>Bacteria</taxon>
        <taxon>Pseudomonadati</taxon>
        <taxon>Myxococcota</taxon>
        <taxon>Polyangia</taxon>
        <taxon>Polyangiales</taxon>
        <taxon>Polyangiaceae</taxon>
        <taxon>Polyangium</taxon>
    </lineage>
</organism>
<evidence type="ECO:0000313" key="2">
    <source>
        <dbReference type="EMBL" id="MRG90317.1"/>
    </source>
</evidence>
<feature type="compositionally biased region" description="Basic and acidic residues" evidence="1">
    <location>
        <begin position="221"/>
        <end position="238"/>
    </location>
</feature>
<proteinExistence type="predicted"/>
<dbReference type="AlphaFoldDB" id="A0A6N7PEU4"/>
<feature type="region of interest" description="Disordered" evidence="1">
    <location>
        <begin position="357"/>
        <end position="401"/>
    </location>
</feature>
<protein>
    <recommendedName>
        <fullName evidence="4">Helix-turn-helix domain-containing protein</fullName>
    </recommendedName>
</protein>
<dbReference type="Proteomes" id="UP000440224">
    <property type="component" value="Unassembled WGS sequence"/>
</dbReference>
<evidence type="ECO:0000313" key="3">
    <source>
        <dbReference type="Proteomes" id="UP000440224"/>
    </source>
</evidence>
<sequence>MLLDPGALGGGRSLGAVAICAIREATRADLKLAEKAVLLAIALRMDHDGVARTNLGTIARDLGTSKSVVAEVVAFLRTLGVLVVEGPTARRPVLPFRIALEALSGPPGEPRRRERASKRLDRPAVQPGPPGGSEDARAYTAPQSSLDRPAVHDGAEVAGGAVDAWTARQSSENAVLDRPAVQGGAEDAQAWTARQSSLDRPAVHPGPPGGSAGPGSLPLSLDHDQKDPERDPEREATKARSSKRRARGAARGEAGPYQVGLVGIASASDGREAAKRRKPSTPLPDGWAPSPTMRQWALAQAKEAGLAWTEADVDHEIATFCSKARAKDQRWADWGAAWENWIRMGIKFAWKQAMTEDRRTAGPGPRRAVGLQPLGDACEKEAPPELFDSDDSMASPGGGYL</sequence>
<keyword evidence="3" id="KW-1185">Reference proteome</keyword>
<evidence type="ECO:0008006" key="4">
    <source>
        <dbReference type="Google" id="ProtNLM"/>
    </source>
</evidence>
<feature type="region of interest" description="Disordered" evidence="1">
    <location>
        <begin position="173"/>
        <end position="254"/>
    </location>
</feature>
<name>A0A6N7PEU4_9BACT</name>